<protein>
    <submittedName>
        <fullName evidence="12">ABC transporter ATP-binding protein/permease</fullName>
    </submittedName>
</protein>
<gene>
    <name evidence="12" type="ORF">IAB63_09465</name>
</gene>
<feature type="transmembrane region" description="Helical" evidence="10">
    <location>
        <begin position="1144"/>
        <end position="1165"/>
    </location>
</feature>
<sequence length="1182" mass="128285">MLQVKRIFKEYKTGNLVQKVLNGVSLNLRDNEFVAILGPSGSGKTTLLNIIGGLDRYDSGDLIINGISTKKYKDRDWDSYRNHTIGFVFQSYNLIPHQTILSNVELALTISGITKSERKKRAAKALEEVGLGDQLHKRPSQMSGGQMQRVAIARALVNNPDILLADEPTGALDSDTSIQVMELLQEVAKDRLVVMVTHNPELADAYATRIVKLRDGQIQSDSDPYEIDEASLEEPEHKNMGKASMSFLTALSLSFNNLRTKKARTLLTSFAGSIGIIGIALILSLSNGVNQYIQSVEEDTLSEYPLEIQSTGINLSSMISGETGGEDGSDSGDVKVRQVISGMFSTMDSNDLESLKNYLDSGESGIGQYANAVEYAYNVTPRIYRVEDDGVRQVNPDTSFEALGLGASSGSNSLMSMAMSTNVFYEMPENTQLFEGQYDIKAGRWPQNYDECVLVLTPDGSITDFMLYTLGLRDSVELDDMIQQFIDEEDIDTPTDTRSYSYDEILGITFKLVNNADLYQYDSEYGVWTDKSEDEEYVEELVKNGEDLTIVGVVQPSEDASASLLSSGIGYPASLVEHVAQQAENSEIVKAQLQDPQTNVFTGEAFGSDEGQGSFDMESLFTVDTEAFQNAFHFDPDGLMDSFAGSMNLDAENVDLSGMIDLSGISLDLPDSSQIDLGSLIDSLDLTVSAEGLRQMASDLMNGYQQYAASHPEADLTRLNDAFAAYLSTPEAQEILARHISGIIQSGGGANISSGQLQTLVSDVMSGFQEYALANDYTDPSRFSEYLAMYLATPQAQQILANWASQLLPDVGDITISSDQLQALADELAAGYQSYAVANGYPDPSKIGEYLADYLNTSEAGQIMSDSLAAIVNVDDLEQQIGASIENYMRQTMSAYSQALGQTLESQMTSAMQQIMDQISSSLQSGMQQAASQLGDTMGSALSIDAAAFSDVVQVNMDSDELTELLMSLSSTRNATYESNLQTLGYVDFAVPTTISIYPKDFESKEYILDILDGYNARMEAEGKEDQVIAYTDMVGTLMSSVTDIIDVISYVLVAFVAISLVVSSIMIGVITYISVLERKKEIGILRAIGASKRNVSQVFNAETFIIGLCAGLIGIGLTLLLLIPGNALIHHIAGQDNINAVLPVVPAIVLIILSVLLTLIGGLIPSRKAAKSDPVTALRVD</sequence>
<evidence type="ECO:0000256" key="9">
    <source>
        <dbReference type="ARBA" id="ARBA00038388"/>
    </source>
</evidence>
<dbReference type="Gene3D" id="3.40.50.300">
    <property type="entry name" value="P-loop containing nucleotide triphosphate hydrolases"/>
    <property type="match status" value="1"/>
</dbReference>
<evidence type="ECO:0000256" key="3">
    <source>
        <dbReference type="ARBA" id="ARBA00022475"/>
    </source>
</evidence>
<evidence type="ECO:0000259" key="11">
    <source>
        <dbReference type="PROSITE" id="PS50893"/>
    </source>
</evidence>
<dbReference type="PANTHER" id="PTHR42798">
    <property type="entry name" value="LIPOPROTEIN-RELEASING SYSTEM ATP-BINDING PROTEIN LOLD"/>
    <property type="match status" value="1"/>
</dbReference>
<dbReference type="PROSITE" id="PS00211">
    <property type="entry name" value="ABC_TRANSPORTER_1"/>
    <property type="match status" value="1"/>
</dbReference>
<evidence type="ECO:0000256" key="10">
    <source>
        <dbReference type="SAM" id="Phobius"/>
    </source>
</evidence>
<dbReference type="GO" id="GO:0005524">
    <property type="term" value="F:ATP binding"/>
    <property type="evidence" value="ECO:0007669"/>
    <property type="project" value="UniProtKB-KW"/>
</dbReference>
<feature type="transmembrane region" description="Helical" evidence="10">
    <location>
        <begin position="266"/>
        <end position="285"/>
    </location>
</feature>
<evidence type="ECO:0000256" key="2">
    <source>
        <dbReference type="ARBA" id="ARBA00022448"/>
    </source>
</evidence>
<comment type="similarity">
    <text evidence="9">Belongs to the ABC transporter superfamily. Macrolide exporter (TC 3.A.1.122) family.</text>
</comment>
<evidence type="ECO:0000313" key="13">
    <source>
        <dbReference type="Proteomes" id="UP000824164"/>
    </source>
</evidence>
<feature type="transmembrane region" description="Helical" evidence="10">
    <location>
        <begin position="1048"/>
        <end position="1077"/>
    </location>
</feature>
<organism evidence="12 13">
    <name type="scientific">Candidatus Onthocola gallistercoris</name>
    <dbReference type="NCBI Taxonomy" id="2840876"/>
    <lineage>
        <taxon>Bacteria</taxon>
        <taxon>Bacillati</taxon>
        <taxon>Bacillota</taxon>
        <taxon>Bacilli</taxon>
        <taxon>Candidatus Onthocola</taxon>
    </lineage>
</organism>
<evidence type="ECO:0000256" key="8">
    <source>
        <dbReference type="ARBA" id="ARBA00023136"/>
    </source>
</evidence>
<evidence type="ECO:0000256" key="1">
    <source>
        <dbReference type="ARBA" id="ARBA00004429"/>
    </source>
</evidence>
<dbReference type="AlphaFoldDB" id="A0A9D1HHP4"/>
<feature type="domain" description="ABC transporter" evidence="11">
    <location>
        <begin position="2"/>
        <end position="240"/>
    </location>
</feature>
<keyword evidence="7 10" id="KW-1133">Transmembrane helix</keyword>
<dbReference type="SUPFAM" id="SSF52540">
    <property type="entry name" value="P-loop containing nucleoside triphosphate hydrolases"/>
    <property type="match status" value="1"/>
</dbReference>
<dbReference type="InterPro" id="IPR017911">
    <property type="entry name" value="MacB-like_ATP-bd"/>
</dbReference>
<reference evidence="12" key="1">
    <citation type="submission" date="2020-10" db="EMBL/GenBank/DDBJ databases">
        <authorList>
            <person name="Gilroy R."/>
        </authorList>
    </citation>
    <scope>NUCLEOTIDE SEQUENCE</scope>
    <source>
        <strain evidence="12">CHK187-14744</strain>
    </source>
</reference>
<dbReference type="InterPro" id="IPR003593">
    <property type="entry name" value="AAA+_ATPase"/>
</dbReference>
<keyword evidence="6 12" id="KW-0067">ATP-binding</keyword>
<dbReference type="GO" id="GO:0022857">
    <property type="term" value="F:transmembrane transporter activity"/>
    <property type="evidence" value="ECO:0007669"/>
    <property type="project" value="UniProtKB-ARBA"/>
</dbReference>
<keyword evidence="5" id="KW-0547">Nucleotide-binding</keyword>
<evidence type="ECO:0000256" key="7">
    <source>
        <dbReference type="ARBA" id="ARBA00022989"/>
    </source>
</evidence>
<dbReference type="Proteomes" id="UP000824164">
    <property type="component" value="Unassembled WGS sequence"/>
</dbReference>
<name>A0A9D1HHP4_9FIRM</name>
<keyword evidence="8 10" id="KW-0472">Membrane</keyword>
<dbReference type="GO" id="GO:0005886">
    <property type="term" value="C:plasma membrane"/>
    <property type="evidence" value="ECO:0007669"/>
    <property type="project" value="UniProtKB-SubCell"/>
</dbReference>
<dbReference type="InterPro" id="IPR027417">
    <property type="entry name" value="P-loop_NTPase"/>
</dbReference>
<dbReference type="GO" id="GO:0098796">
    <property type="term" value="C:membrane protein complex"/>
    <property type="evidence" value="ECO:0007669"/>
    <property type="project" value="UniProtKB-ARBA"/>
</dbReference>
<dbReference type="GO" id="GO:0016887">
    <property type="term" value="F:ATP hydrolysis activity"/>
    <property type="evidence" value="ECO:0007669"/>
    <property type="project" value="InterPro"/>
</dbReference>
<accession>A0A9D1HHP4</accession>
<keyword evidence="4 10" id="KW-0812">Transmembrane</keyword>
<dbReference type="InterPro" id="IPR003439">
    <property type="entry name" value="ABC_transporter-like_ATP-bd"/>
</dbReference>
<keyword evidence="2" id="KW-0813">Transport</keyword>
<evidence type="ECO:0000256" key="4">
    <source>
        <dbReference type="ARBA" id="ARBA00022692"/>
    </source>
</evidence>
<keyword evidence="3" id="KW-1003">Cell membrane</keyword>
<feature type="transmembrane region" description="Helical" evidence="10">
    <location>
        <begin position="1098"/>
        <end position="1124"/>
    </location>
</feature>
<dbReference type="InterPro" id="IPR003838">
    <property type="entry name" value="ABC3_permease_C"/>
</dbReference>
<dbReference type="PANTHER" id="PTHR42798:SF6">
    <property type="entry name" value="CELL DIVISION ATP-BINDING PROTEIN FTSE"/>
    <property type="match status" value="1"/>
</dbReference>
<evidence type="ECO:0000313" key="12">
    <source>
        <dbReference type="EMBL" id="HIU03464.1"/>
    </source>
</evidence>
<comment type="caution">
    <text evidence="12">The sequence shown here is derived from an EMBL/GenBank/DDBJ whole genome shotgun (WGS) entry which is preliminary data.</text>
</comment>
<proteinExistence type="inferred from homology"/>
<dbReference type="InterPro" id="IPR017871">
    <property type="entry name" value="ABC_transporter-like_CS"/>
</dbReference>
<reference evidence="12" key="2">
    <citation type="journal article" date="2021" name="PeerJ">
        <title>Extensive microbial diversity within the chicken gut microbiome revealed by metagenomics and culture.</title>
        <authorList>
            <person name="Gilroy R."/>
            <person name="Ravi A."/>
            <person name="Getino M."/>
            <person name="Pursley I."/>
            <person name="Horton D.L."/>
            <person name="Alikhan N.F."/>
            <person name="Baker D."/>
            <person name="Gharbi K."/>
            <person name="Hall N."/>
            <person name="Watson M."/>
            <person name="Adriaenssens E.M."/>
            <person name="Foster-Nyarko E."/>
            <person name="Jarju S."/>
            <person name="Secka A."/>
            <person name="Antonio M."/>
            <person name="Oren A."/>
            <person name="Chaudhuri R.R."/>
            <person name="La Ragione R."/>
            <person name="Hildebrand F."/>
            <person name="Pallen M.J."/>
        </authorList>
    </citation>
    <scope>NUCLEOTIDE SEQUENCE</scope>
    <source>
        <strain evidence="12">CHK187-14744</strain>
    </source>
</reference>
<dbReference type="EMBL" id="DVLT01000056">
    <property type="protein sequence ID" value="HIU03464.1"/>
    <property type="molecule type" value="Genomic_DNA"/>
</dbReference>
<comment type="subcellular location">
    <subcellularLocation>
        <location evidence="1">Cell inner membrane</location>
        <topology evidence="1">Multi-pass membrane protein</topology>
    </subcellularLocation>
</comment>
<evidence type="ECO:0000256" key="6">
    <source>
        <dbReference type="ARBA" id="ARBA00022840"/>
    </source>
</evidence>
<dbReference type="Pfam" id="PF00005">
    <property type="entry name" value="ABC_tran"/>
    <property type="match status" value="1"/>
</dbReference>
<dbReference type="SMART" id="SM00382">
    <property type="entry name" value="AAA"/>
    <property type="match status" value="1"/>
</dbReference>
<dbReference type="PROSITE" id="PS50893">
    <property type="entry name" value="ABC_TRANSPORTER_2"/>
    <property type="match status" value="1"/>
</dbReference>
<dbReference type="CDD" id="cd03255">
    <property type="entry name" value="ABC_MJ0796_LolCDE_FtsE"/>
    <property type="match status" value="1"/>
</dbReference>
<evidence type="ECO:0000256" key="5">
    <source>
        <dbReference type="ARBA" id="ARBA00022741"/>
    </source>
</evidence>
<dbReference type="FunFam" id="3.40.50.300:FF:000032">
    <property type="entry name" value="Export ABC transporter ATP-binding protein"/>
    <property type="match status" value="1"/>
</dbReference>
<dbReference type="Pfam" id="PF02687">
    <property type="entry name" value="FtsX"/>
    <property type="match status" value="1"/>
</dbReference>